<dbReference type="PANTHER" id="PTHR31595">
    <property type="entry name" value="LONG-CHAIN-ALCOHOL O-FATTY-ACYLTRANSFERASE 3-RELATED"/>
    <property type="match status" value="1"/>
</dbReference>
<evidence type="ECO:0000256" key="8">
    <source>
        <dbReference type="SAM" id="Phobius"/>
    </source>
</evidence>
<feature type="domain" description="Wax synthase" evidence="9">
    <location>
        <begin position="239"/>
        <end position="315"/>
    </location>
</feature>
<dbReference type="InterPro" id="IPR032805">
    <property type="entry name" value="Wax_synthase_dom"/>
</dbReference>
<feature type="transmembrane region" description="Helical" evidence="8">
    <location>
        <begin position="316"/>
        <end position="341"/>
    </location>
</feature>
<keyword evidence="6 8" id="KW-1133">Transmembrane helix</keyword>
<keyword evidence="5 8" id="KW-0812">Transmembrane</keyword>
<evidence type="ECO:0000313" key="10">
    <source>
        <dbReference type="EMBL" id="OBZ85117.1"/>
    </source>
</evidence>
<sequence>MIVSLPVKSKHLLHELLLGSLWILDLSLPLYLSGTLPYACLMSLAVWSWASGMKMGVWLFSTSMQERQERPFYLTMLDWRTRRTPPPTQSKQISTEYIETHKPITWLWQLTKSMIIMDGIELVLRYAGQRQSILVFQALLSTLYSAVGQSEKAARIAPDTALTLWDLWMGTSVSILFCVYVQFHLQVAYDEAMLIFASLYHTLPFLEKTYRPKGPEEMKRALKRLSAIKLYLEETLCMPAAFDAPWSADSLRDFWGRRWHTYYNECFYRLGYRPIRAIMVCMFHTKPPRWLPALSVFIMSGLMHEYFLAATGSPEYLGGVLPVIGYQFVFFVMQAVAIVIGDMFFPHGPASRLYTMLCMVLTCHFFVVPYILTGYLEIGRPSVYRALFNIYRGNSNLLASVHL</sequence>
<dbReference type="PANTHER" id="PTHR31595:SF57">
    <property type="entry name" value="OS04G0481900 PROTEIN"/>
    <property type="match status" value="1"/>
</dbReference>
<dbReference type="GO" id="GO:0006629">
    <property type="term" value="P:lipid metabolic process"/>
    <property type="evidence" value="ECO:0007669"/>
    <property type="project" value="InterPro"/>
</dbReference>
<evidence type="ECO:0000256" key="4">
    <source>
        <dbReference type="ARBA" id="ARBA00022679"/>
    </source>
</evidence>
<feature type="transmembrane region" description="Helical" evidence="8">
    <location>
        <begin position="353"/>
        <end position="372"/>
    </location>
</feature>
<evidence type="ECO:0000256" key="7">
    <source>
        <dbReference type="ARBA" id="ARBA00023136"/>
    </source>
</evidence>
<comment type="pathway">
    <text evidence="2">Secondary metabolite biosynthesis.</text>
</comment>
<reference evidence="10 11" key="1">
    <citation type="submission" date="2016-03" db="EMBL/GenBank/DDBJ databases">
        <title>Choanephora cucurbitarum.</title>
        <authorList>
            <person name="Min B."/>
            <person name="Park H."/>
            <person name="Park J.-H."/>
            <person name="Shin H.-D."/>
            <person name="Choi I.-G."/>
        </authorList>
    </citation>
    <scope>NUCLEOTIDE SEQUENCE [LARGE SCALE GENOMIC DNA]</scope>
    <source>
        <strain evidence="10 11">KUS-F28377</strain>
    </source>
</reference>
<evidence type="ECO:0000259" key="9">
    <source>
        <dbReference type="Pfam" id="PF13813"/>
    </source>
</evidence>
<evidence type="ECO:0000256" key="2">
    <source>
        <dbReference type="ARBA" id="ARBA00005179"/>
    </source>
</evidence>
<dbReference type="OrthoDB" id="1077582at2759"/>
<dbReference type="STRING" id="101091.A0A1C7N7T6"/>
<dbReference type="AlphaFoldDB" id="A0A1C7N7T6"/>
<gene>
    <name evidence="10" type="ORF">A0J61_06828</name>
</gene>
<name>A0A1C7N7T6_9FUNG</name>
<keyword evidence="11" id="KW-1185">Reference proteome</keyword>
<protein>
    <recommendedName>
        <fullName evidence="9">Wax synthase domain-containing protein</fullName>
    </recommendedName>
</protein>
<comment type="caution">
    <text evidence="10">The sequence shown here is derived from an EMBL/GenBank/DDBJ whole genome shotgun (WGS) entry which is preliminary data.</text>
</comment>
<feature type="transmembrane region" description="Helical" evidence="8">
    <location>
        <begin position="290"/>
        <end position="310"/>
    </location>
</feature>
<evidence type="ECO:0000256" key="3">
    <source>
        <dbReference type="ARBA" id="ARBA00007282"/>
    </source>
</evidence>
<comment type="subcellular location">
    <subcellularLocation>
        <location evidence="1">Membrane</location>
        <topology evidence="1">Multi-pass membrane protein</topology>
    </subcellularLocation>
</comment>
<evidence type="ECO:0000313" key="11">
    <source>
        <dbReference type="Proteomes" id="UP000093000"/>
    </source>
</evidence>
<dbReference type="InParanoid" id="A0A1C7N7T6"/>
<organism evidence="10 11">
    <name type="scientific">Choanephora cucurbitarum</name>
    <dbReference type="NCBI Taxonomy" id="101091"/>
    <lineage>
        <taxon>Eukaryota</taxon>
        <taxon>Fungi</taxon>
        <taxon>Fungi incertae sedis</taxon>
        <taxon>Mucoromycota</taxon>
        <taxon>Mucoromycotina</taxon>
        <taxon>Mucoromycetes</taxon>
        <taxon>Mucorales</taxon>
        <taxon>Mucorineae</taxon>
        <taxon>Choanephoraceae</taxon>
        <taxon>Choanephoroideae</taxon>
        <taxon>Choanephora</taxon>
    </lineage>
</organism>
<dbReference type="GO" id="GO:0016020">
    <property type="term" value="C:membrane"/>
    <property type="evidence" value="ECO:0007669"/>
    <property type="project" value="UniProtKB-SubCell"/>
</dbReference>
<keyword evidence="4" id="KW-0808">Transferase</keyword>
<accession>A0A1C7N7T6</accession>
<proteinExistence type="inferred from homology"/>
<dbReference type="EMBL" id="LUGH01000431">
    <property type="protein sequence ID" value="OBZ85117.1"/>
    <property type="molecule type" value="Genomic_DNA"/>
</dbReference>
<comment type="similarity">
    <text evidence="3">Belongs to the wax synthase family.</text>
</comment>
<dbReference type="GO" id="GO:0008374">
    <property type="term" value="F:O-acyltransferase activity"/>
    <property type="evidence" value="ECO:0007669"/>
    <property type="project" value="InterPro"/>
</dbReference>
<evidence type="ECO:0000256" key="1">
    <source>
        <dbReference type="ARBA" id="ARBA00004141"/>
    </source>
</evidence>
<dbReference type="Proteomes" id="UP000093000">
    <property type="component" value="Unassembled WGS sequence"/>
</dbReference>
<evidence type="ECO:0000256" key="5">
    <source>
        <dbReference type="ARBA" id="ARBA00022692"/>
    </source>
</evidence>
<dbReference type="InterPro" id="IPR044851">
    <property type="entry name" value="Wax_synthase"/>
</dbReference>
<keyword evidence="7 8" id="KW-0472">Membrane</keyword>
<dbReference type="Pfam" id="PF13813">
    <property type="entry name" value="MBOAT_2"/>
    <property type="match status" value="1"/>
</dbReference>
<feature type="transmembrane region" description="Helical" evidence="8">
    <location>
        <begin position="36"/>
        <end position="60"/>
    </location>
</feature>
<evidence type="ECO:0000256" key="6">
    <source>
        <dbReference type="ARBA" id="ARBA00022989"/>
    </source>
</evidence>